<keyword evidence="2" id="KW-1133">Transmembrane helix</keyword>
<evidence type="ECO:0000256" key="2">
    <source>
        <dbReference type="SAM" id="Phobius"/>
    </source>
</evidence>
<name>A0AAE0RTB9_9BIVA</name>
<proteinExistence type="predicted"/>
<accession>A0AAE0RTB9</accession>
<keyword evidence="2" id="KW-0812">Transmembrane</keyword>
<dbReference type="AlphaFoldDB" id="A0AAE0RTB9"/>
<gene>
    <name evidence="3" type="ORF">CHS0354_033307</name>
</gene>
<sequence>MEMVLENNNSATSGWPQLGSELVTVFELTSIRVNLDRSIIIFIALYGLGTVVTSFAIVSKSADKVLQRFALPAQKQSDKGNSWFKNNKEPCEESHGGESDENKVYIGEGQNGKAEKSNGH</sequence>
<evidence type="ECO:0000313" key="4">
    <source>
        <dbReference type="Proteomes" id="UP001195483"/>
    </source>
</evidence>
<reference evidence="3" key="3">
    <citation type="submission" date="2023-05" db="EMBL/GenBank/DDBJ databases">
        <authorList>
            <person name="Smith C.H."/>
        </authorList>
    </citation>
    <scope>NUCLEOTIDE SEQUENCE</scope>
    <source>
        <strain evidence="3">CHS0354</strain>
        <tissue evidence="3">Mantle</tissue>
    </source>
</reference>
<feature type="transmembrane region" description="Helical" evidence="2">
    <location>
        <begin position="39"/>
        <end position="58"/>
    </location>
</feature>
<dbReference type="Proteomes" id="UP001195483">
    <property type="component" value="Unassembled WGS sequence"/>
</dbReference>
<reference evidence="3" key="1">
    <citation type="journal article" date="2021" name="Genome Biol. Evol.">
        <title>A High-Quality Reference Genome for a Parasitic Bivalve with Doubly Uniparental Inheritance (Bivalvia: Unionida).</title>
        <authorList>
            <person name="Smith C.H."/>
        </authorList>
    </citation>
    <scope>NUCLEOTIDE SEQUENCE</scope>
    <source>
        <strain evidence="3">CHS0354</strain>
    </source>
</reference>
<comment type="caution">
    <text evidence="3">The sequence shown here is derived from an EMBL/GenBank/DDBJ whole genome shotgun (WGS) entry which is preliminary data.</text>
</comment>
<feature type="compositionally biased region" description="Basic and acidic residues" evidence="1">
    <location>
        <begin position="86"/>
        <end position="103"/>
    </location>
</feature>
<keyword evidence="4" id="KW-1185">Reference proteome</keyword>
<evidence type="ECO:0000256" key="1">
    <source>
        <dbReference type="SAM" id="MobiDB-lite"/>
    </source>
</evidence>
<organism evidence="3 4">
    <name type="scientific">Potamilus streckersoni</name>
    <dbReference type="NCBI Taxonomy" id="2493646"/>
    <lineage>
        <taxon>Eukaryota</taxon>
        <taxon>Metazoa</taxon>
        <taxon>Spiralia</taxon>
        <taxon>Lophotrochozoa</taxon>
        <taxon>Mollusca</taxon>
        <taxon>Bivalvia</taxon>
        <taxon>Autobranchia</taxon>
        <taxon>Heteroconchia</taxon>
        <taxon>Palaeoheterodonta</taxon>
        <taxon>Unionida</taxon>
        <taxon>Unionoidea</taxon>
        <taxon>Unionidae</taxon>
        <taxon>Ambleminae</taxon>
        <taxon>Lampsilini</taxon>
        <taxon>Potamilus</taxon>
    </lineage>
</organism>
<reference evidence="3" key="2">
    <citation type="journal article" date="2021" name="Genome Biol. Evol.">
        <title>Developing a high-quality reference genome for a parasitic bivalve with doubly uniparental inheritance (Bivalvia: Unionida).</title>
        <authorList>
            <person name="Smith C.H."/>
        </authorList>
    </citation>
    <scope>NUCLEOTIDE SEQUENCE</scope>
    <source>
        <strain evidence="3">CHS0354</strain>
        <tissue evidence="3">Mantle</tissue>
    </source>
</reference>
<keyword evidence="2" id="KW-0472">Membrane</keyword>
<feature type="region of interest" description="Disordered" evidence="1">
    <location>
        <begin position="75"/>
        <end position="120"/>
    </location>
</feature>
<protein>
    <submittedName>
        <fullName evidence="3">Uncharacterized protein</fullName>
    </submittedName>
</protein>
<evidence type="ECO:0000313" key="3">
    <source>
        <dbReference type="EMBL" id="KAK3579236.1"/>
    </source>
</evidence>
<dbReference type="EMBL" id="JAEAOA010001954">
    <property type="protein sequence ID" value="KAK3579236.1"/>
    <property type="molecule type" value="Genomic_DNA"/>
</dbReference>